<dbReference type="Gene3D" id="3.90.1750.20">
    <property type="entry name" value="Putative Large Serine Recombinase, Chain B, Domain 2"/>
    <property type="match status" value="1"/>
</dbReference>
<feature type="coiled-coil region" evidence="1">
    <location>
        <begin position="389"/>
        <end position="443"/>
    </location>
</feature>
<name>A0A502BKU3_9HYPH</name>
<keyword evidence="5" id="KW-1185">Reference proteome</keyword>
<protein>
    <submittedName>
        <fullName evidence="4">Recombinase family protein</fullName>
    </submittedName>
</protein>
<evidence type="ECO:0000259" key="3">
    <source>
        <dbReference type="PROSITE" id="PS51737"/>
    </source>
</evidence>
<dbReference type="InterPro" id="IPR011109">
    <property type="entry name" value="DNA_bind_recombinase_dom"/>
</dbReference>
<sequence length="572" mass="63964">MRRVAIYARYSTDLQSDTSIEDQVRICMRFAESKGWKVVQTYSDHAVSGANMMRPGIQALMADARAGQFDIIVAEAQDRLSRDMEDMARLYKHLTYAEQAIHTVSEGHITQMHVGIGGMMSEMYISELRRKTHRGLEGRALAGKCAGGKAYGYNNVRKYDSAGNLIPGDREINTDEAAIVERIFRDYVKGKSPKKIAFELNKEGVPCPSGKAWGATTIYGNRQRGTGILNNELYIGRQIWNKQRYVKNPETGKRVAKPNPQDKWVVAEVPDLRIIDQALWDAVKEYQGELDRKLTYQEKQRPPKLLSFLLKCGCCGGGMSIVSKERYGCSTARNKGTCDNRITISQSVLEERVLSALRDKLMNPELTKLFCDEYVAEMNRLRMTANADIVKNQKELEKTEKAIRKLVEAIKNGIDPLLIKDEINDLSAKKDALTVSLNQKEEVPAFIHPRMGERYATAVRELIASLNDPDHRDESAKILRGLIDKIILTPNGDKSALVADLHGDLAGILQIAQGGKGIKLKPREELNRKQISEIEQVEALTIASETVDFQGLHGVQVKMVAGAGFEPAAFRL</sequence>
<dbReference type="CDD" id="cd00338">
    <property type="entry name" value="Ser_Recombinase"/>
    <property type="match status" value="1"/>
</dbReference>
<dbReference type="Gene3D" id="3.40.50.1390">
    <property type="entry name" value="Resolvase, N-terminal catalytic domain"/>
    <property type="match status" value="1"/>
</dbReference>
<dbReference type="InterPro" id="IPR036162">
    <property type="entry name" value="Resolvase-like_N_sf"/>
</dbReference>
<dbReference type="RefSeq" id="WP_140906274.1">
    <property type="nucleotide sequence ID" value="NZ_JBHTMD010000019.1"/>
</dbReference>
<dbReference type="InterPro" id="IPR050639">
    <property type="entry name" value="SSR_resolvase"/>
</dbReference>
<gene>
    <name evidence="4" type="ORF">FHY56_16640</name>
</gene>
<dbReference type="InterPro" id="IPR025827">
    <property type="entry name" value="Zn_ribbon_recom_dom"/>
</dbReference>
<dbReference type="Pfam" id="PF07508">
    <property type="entry name" value="Recombinase"/>
    <property type="match status" value="1"/>
</dbReference>
<dbReference type="GO" id="GO:0003677">
    <property type="term" value="F:DNA binding"/>
    <property type="evidence" value="ECO:0007669"/>
    <property type="project" value="InterPro"/>
</dbReference>
<dbReference type="AlphaFoldDB" id="A0A502BKU3"/>
<dbReference type="PROSITE" id="PS51736">
    <property type="entry name" value="RECOMBINASES_3"/>
    <property type="match status" value="1"/>
</dbReference>
<dbReference type="InterPro" id="IPR038109">
    <property type="entry name" value="DNA_bind_recomb_sf"/>
</dbReference>
<dbReference type="PROSITE" id="PS51737">
    <property type="entry name" value="RECOMBINASE_DNA_BIND"/>
    <property type="match status" value="1"/>
</dbReference>
<keyword evidence="1" id="KW-0175">Coiled coil</keyword>
<organism evidence="4 5">
    <name type="scientific">Brucella gallinifaecis</name>
    <dbReference type="NCBI Taxonomy" id="215590"/>
    <lineage>
        <taxon>Bacteria</taxon>
        <taxon>Pseudomonadati</taxon>
        <taxon>Pseudomonadota</taxon>
        <taxon>Alphaproteobacteria</taxon>
        <taxon>Hyphomicrobiales</taxon>
        <taxon>Brucellaceae</taxon>
        <taxon>Brucella/Ochrobactrum group</taxon>
        <taxon>Brucella</taxon>
    </lineage>
</organism>
<dbReference type="PANTHER" id="PTHR30461">
    <property type="entry name" value="DNA-INVERTASE FROM LAMBDOID PROPHAGE"/>
    <property type="match status" value="1"/>
</dbReference>
<dbReference type="EMBL" id="VEWJ01000018">
    <property type="protein sequence ID" value="TPF74058.1"/>
    <property type="molecule type" value="Genomic_DNA"/>
</dbReference>
<evidence type="ECO:0000313" key="5">
    <source>
        <dbReference type="Proteomes" id="UP000315388"/>
    </source>
</evidence>
<evidence type="ECO:0000259" key="2">
    <source>
        <dbReference type="PROSITE" id="PS51736"/>
    </source>
</evidence>
<dbReference type="Proteomes" id="UP000315388">
    <property type="component" value="Unassembled WGS sequence"/>
</dbReference>
<accession>A0A502BKU3</accession>
<comment type="caution">
    <text evidence="4">The sequence shown here is derived from an EMBL/GenBank/DDBJ whole genome shotgun (WGS) entry which is preliminary data.</text>
</comment>
<feature type="domain" description="Recombinase" evidence="3">
    <location>
        <begin position="150"/>
        <end position="293"/>
    </location>
</feature>
<dbReference type="InterPro" id="IPR006119">
    <property type="entry name" value="Resolv_N"/>
</dbReference>
<dbReference type="SMART" id="SM00857">
    <property type="entry name" value="Resolvase"/>
    <property type="match status" value="1"/>
</dbReference>
<evidence type="ECO:0000313" key="4">
    <source>
        <dbReference type="EMBL" id="TPF74058.1"/>
    </source>
</evidence>
<feature type="domain" description="Resolvase/invertase-type recombinase catalytic" evidence="2">
    <location>
        <begin position="3"/>
        <end position="151"/>
    </location>
</feature>
<dbReference type="GO" id="GO:0000150">
    <property type="term" value="F:DNA strand exchange activity"/>
    <property type="evidence" value="ECO:0007669"/>
    <property type="project" value="InterPro"/>
</dbReference>
<dbReference type="Pfam" id="PF00239">
    <property type="entry name" value="Resolvase"/>
    <property type="match status" value="1"/>
</dbReference>
<dbReference type="OrthoDB" id="9791494at2"/>
<reference evidence="4 5" key="1">
    <citation type="journal article" date="2003" name="Int. J. Syst. Evol. Microbiol.">
        <title>Towards a standardized format for the description of a novel species (of an established genus): Ochrobactrum gallinifaecis sp. nov.</title>
        <authorList>
            <person name="Kampfer P."/>
            <person name="Buczolits S."/>
            <person name="Albrecht A."/>
            <person name="Busse H.J."/>
            <person name="Stackebrandt E."/>
        </authorList>
    </citation>
    <scope>NUCLEOTIDE SEQUENCE [LARGE SCALE GENOMIC DNA]</scope>
    <source>
        <strain evidence="4 5">ISO 196</strain>
    </source>
</reference>
<dbReference type="SUPFAM" id="SSF53041">
    <property type="entry name" value="Resolvase-like"/>
    <property type="match status" value="1"/>
</dbReference>
<proteinExistence type="predicted"/>
<evidence type="ECO:0000256" key="1">
    <source>
        <dbReference type="SAM" id="Coils"/>
    </source>
</evidence>
<dbReference type="Pfam" id="PF13408">
    <property type="entry name" value="Zn_ribbon_recom"/>
    <property type="match status" value="1"/>
</dbReference>
<dbReference type="PANTHER" id="PTHR30461:SF23">
    <property type="entry name" value="DNA RECOMBINASE-RELATED"/>
    <property type="match status" value="1"/>
</dbReference>